<dbReference type="Proteomes" id="UP001454036">
    <property type="component" value="Unassembled WGS sequence"/>
</dbReference>
<evidence type="ECO:0000256" key="1">
    <source>
        <dbReference type="SAM" id="Phobius"/>
    </source>
</evidence>
<feature type="transmembrane region" description="Helical" evidence="1">
    <location>
        <begin position="13"/>
        <end position="37"/>
    </location>
</feature>
<keyword evidence="1" id="KW-0812">Transmembrane</keyword>
<evidence type="ECO:0000313" key="3">
    <source>
        <dbReference type="Proteomes" id="UP001454036"/>
    </source>
</evidence>
<keyword evidence="3" id="KW-1185">Reference proteome</keyword>
<dbReference type="AlphaFoldDB" id="A0AAV3QLW5"/>
<keyword evidence="1" id="KW-0472">Membrane</keyword>
<evidence type="ECO:0000313" key="2">
    <source>
        <dbReference type="EMBL" id="GAA0164724.1"/>
    </source>
</evidence>
<name>A0AAV3QLW5_LITER</name>
<comment type="caution">
    <text evidence="2">The sequence shown here is derived from an EMBL/GenBank/DDBJ whole genome shotgun (WGS) entry which is preliminary data.</text>
</comment>
<keyword evidence="1" id="KW-1133">Transmembrane helix</keyword>
<accession>A0AAV3QLW5</accession>
<sequence length="120" mass="13519">MAGICPAQLTPNMWIFIIGFYSACLLAGVTPTAEFFLTSFSQRTQKDDFPYFVVKPEMKSFYEAFLSKVEPKTWRPYFFSVSIEGHSLGIPSGFTSHPHSKGALPRSTKHKAYAISFSTY</sequence>
<gene>
    <name evidence="2" type="ORF">LIER_39846</name>
</gene>
<organism evidence="2 3">
    <name type="scientific">Lithospermum erythrorhizon</name>
    <name type="common">Purple gromwell</name>
    <name type="synonym">Lithospermum officinale var. erythrorhizon</name>
    <dbReference type="NCBI Taxonomy" id="34254"/>
    <lineage>
        <taxon>Eukaryota</taxon>
        <taxon>Viridiplantae</taxon>
        <taxon>Streptophyta</taxon>
        <taxon>Embryophyta</taxon>
        <taxon>Tracheophyta</taxon>
        <taxon>Spermatophyta</taxon>
        <taxon>Magnoliopsida</taxon>
        <taxon>eudicotyledons</taxon>
        <taxon>Gunneridae</taxon>
        <taxon>Pentapetalae</taxon>
        <taxon>asterids</taxon>
        <taxon>lamiids</taxon>
        <taxon>Boraginales</taxon>
        <taxon>Boraginaceae</taxon>
        <taxon>Boraginoideae</taxon>
        <taxon>Lithospermeae</taxon>
        <taxon>Lithospermum</taxon>
    </lineage>
</organism>
<dbReference type="EMBL" id="BAABME010021987">
    <property type="protein sequence ID" value="GAA0164724.1"/>
    <property type="molecule type" value="Genomic_DNA"/>
</dbReference>
<reference evidence="2 3" key="1">
    <citation type="submission" date="2024-01" db="EMBL/GenBank/DDBJ databases">
        <title>The complete chloroplast genome sequence of Lithospermum erythrorhizon: insights into the phylogenetic relationship among Boraginaceae species and the maternal lineages of purple gromwells.</title>
        <authorList>
            <person name="Okada T."/>
            <person name="Watanabe K."/>
        </authorList>
    </citation>
    <scope>NUCLEOTIDE SEQUENCE [LARGE SCALE GENOMIC DNA]</scope>
</reference>
<protein>
    <submittedName>
        <fullName evidence="2">Uncharacterized protein</fullName>
    </submittedName>
</protein>
<proteinExistence type="predicted"/>